<dbReference type="AlphaFoldDB" id="A0A0D0AWC3"/>
<dbReference type="SUPFAM" id="SSF56601">
    <property type="entry name" value="beta-lactamase/transpeptidase-like"/>
    <property type="match status" value="1"/>
</dbReference>
<dbReference type="Pfam" id="PF00144">
    <property type="entry name" value="Beta-lactamase"/>
    <property type="match status" value="1"/>
</dbReference>
<sequence>MAKLLSVALGFLSQPFTHLSQLSFLADPVWINNGQVITSELSNSIQETLDIWNITGLSVAVVPRYGEPEFHSWGNRTEDGDKTTEDTLFHMASVSKAFCASALGILMDDYDHGRNVTPLPPALSEINWHTLVQDILPGEWQLMDDWASKKANLKDILSHVSGLPRHDYSYGPYDSPKDDVSRMRYLRPAFELREQWSYNNKMFTTVAHIIETYSAQTYTSFVEDRIFTPLGMSSSTFSPAKAEKTGRFTQGWTSNGRLLPECFTEEMAILMAGAGGVISSAVDMSKWVALWLNKGMHNNVTVIPLSVYGNASQSYSVSISASPDPELSIQGYGMGWFRNSYLGHDLVYHTGSVPGLSTLASFLPNDDVGVVVFANGGDKATPVMNISHRIIDAALNLRSKPSPLIEPNTPEKKSITPPAENVVDLELALEEFSGTYANAGYGPINFCSPSGSSSYCQDVISDFAAVDSNKSSAPQSHQLFAAWPRVWSSHIRGVHRSGNTFVVQYTSLFPEGYGRDTTPFETAEIGTSEATAEFVVEDGKVVGFGLVGLVGQLTERERTHTTVKDRAEVWFDKVM</sequence>
<name>A0A0D0AWC3_9AGAM</name>
<dbReference type="InterPro" id="IPR001466">
    <property type="entry name" value="Beta-lactam-related"/>
</dbReference>
<keyword evidence="4" id="KW-1185">Reference proteome</keyword>
<evidence type="ECO:0000313" key="3">
    <source>
        <dbReference type="EMBL" id="KIK45971.1"/>
    </source>
</evidence>
<comment type="similarity">
    <text evidence="1">Belongs to the peptidase S12 family.</text>
</comment>
<evidence type="ECO:0000256" key="1">
    <source>
        <dbReference type="ARBA" id="ARBA00038215"/>
    </source>
</evidence>
<protein>
    <recommendedName>
        <fullName evidence="2">Beta-lactamase-related domain-containing protein</fullName>
    </recommendedName>
</protein>
<dbReference type="EMBL" id="KN835165">
    <property type="protein sequence ID" value="KIK45971.1"/>
    <property type="molecule type" value="Genomic_DNA"/>
</dbReference>
<dbReference type="Proteomes" id="UP000054485">
    <property type="component" value="Unassembled WGS sequence"/>
</dbReference>
<dbReference type="OrthoDB" id="5946976at2759"/>
<dbReference type="STRING" id="930992.A0A0D0AWC3"/>
<dbReference type="InParanoid" id="A0A0D0AWC3"/>
<dbReference type="Gene3D" id="3.40.710.10">
    <property type="entry name" value="DD-peptidase/beta-lactamase superfamily"/>
    <property type="match status" value="1"/>
</dbReference>
<evidence type="ECO:0000259" key="2">
    <source>
        <dbReference type="Pfam" id="PF00144"/>
    </source>
</evidence>
<proteinExistence type="inferred from homology"/>
<reference evidence="3 4" key="1">
    <citation type="submission" date="2014-04" db="EMBL/GenBank/DDBJ databases">
        <authorList>
            <consortium name="DOE Joint Genome Institute"/>
            <person name="Kuo A."/>
            <person name="Ruytinx J."/>
            <person name="Rineau F."/>
            <person name="Colpaert J."/>
            <person name="Kohler A."/>
            <person name="Nagy L.G."/>
            <person name="Floudas D."/>
            <person name="Copeland A."/>
            <person name="Barry K.W."/>
            <person name="Cichocki N."/>
            <person name="Veneault-Fourrey C."/>
            <person name="LaButti K."/>
            <person name="Lindquist E.A."/>
            <person name="Lipzen A."/>
            <person name="Lundell T."/>
            <person name="Morin E."/>
            <person name="Murat C."/>
            <person name="Sun H."/>
            <person name="Tunlid A."/>
            <person name="Henrissat B."/>
            <person name="Grigoriev I.V."/>
            <person name="Hibbett D.S."/>
            <person name="Martin F."/>
            <person name="Nordberg H.P."/>
            <person name="Cantor M.N."/>
            <person name="Hua S.X."/>
        </authorList>
    </citation>
    <scope>NUCLEOTIDE SEQUENCE [LARGE SCALE GENOMIC DNA]</scope>
    <source>
        <strain evidence="3 4">UH-Slu-Lm8-n1</strain>
    </source>
</reference>
<organism evidence="3 4">
    <name type="scientific">Suillus luteus UH-Slu-Lm8-n1</name>
    <dbReference type="NCBI Taxonomy" id="930992"/>
    <lineage>
        <taxon>Eukaryota</taxon>
        <taxon>Fungi</taxon>
        <taxon>Dikarya</taxon>
        <taxon>Basidiomycota</taxon>
        <taxon>Agaricomycotina</taxon>
        <taxon>Agaricomycetes</taxon>
        <taxon>Agaricomycetidae</taxon>
        <taxon>Boletales</taxon>
        <taxon>Suillineae</taxon>
        <taxon>Suillaceae</taxon>
        <taxon>Suillus</taxon>
    </lineage>
</organism>
<accession>A0A0D0AWC3</accession>
<dbReference type="PANTHER" id="PTHR46825">
    <property type="entry name" value="D-ALANYL-D-ALANINE-CARBOXYPEPTIDASE/ENDOPEPTIDASE AMPH"/>
    <property type="match status" value="1"/>
</dbReference>
<reference evidence="4" key="2">
    <citation type="submission" date="2015-01" db="EMBL/GenBank/DDBJ databases">
        <title>Evolutionary Origins and Diversification of the Mycorrhizal Mutualists.</title>
        <authorList>
            <consortium name="DOE Joint Genome Institute"/>
            <consortium name="Mycorrhizal Genomics Consortium"/>
            <person name="Kohler A."/>
            <person name="Kuo A."/>
            <person name="Nagy L.G."/>
            <person name="Floudas D."/>
            <person name="Copeland A."/>
            <person name="Barry K.W."/>
            <person name="Cichocki N."/>
            <person name="Veneault-Fourrey C."/>
            <person name="LaButti K."/>
            <person name="Lindquist E.A."/>
            <person name="Lipzen A."/>
            <person name="Lundell T."/>
            <person name="Morin E."/>
            <person name="Murat C."/>
            <person name="Riley R."/>
            <person name="Ohm R."/>
            <person name="Sun H."/>
            <person name="Tunlid A."/>
            <person name="Henrissat B."/>
            <person name="Grigoriev I.V."/>
            <person name="Hibbett D.S."/>
            <person name="Martin F."/>
        </authorList>
    </citation>
    <scope>NUCLEOTIDE SEQUENCE [LARGE SCALE GENOMIC DNA]</scope>
    <source>
        <strain evidence="4">UH-Slu-Lm8-n1</strain>
    </source>
</reference>
<dbReference type="InterPro" id="IPR050491">
    <property type="entry name" value="AmpC-like"/>
</dbReference>
<feature type="domain" description="Beta-lactamase-related" evidence="2">
    <location>
        <begin position="52"/>
        <end position="386"/>
    </location>
</feature>
<dbReference type="InterPro" id="IPR012338">
    <property type="entry name" value="Beta-lactam/transpept-like"/>
</dbReference>
<gene>
    <name evidence="3" type="ORF">CY34DRAFT_800986</name>
</gene>
<evidence type="ECO:0000313" key="4">
    <source>
        <dbReference type="Proteomes" id="UP000054485"/>
    </source>
</evidence>
<dbReference type="HOGENOM" id="CLU_020027_14_0_1"/>
<dbReference type="PANTHER" id="PTHR46825:SF15">
    <property type="entry name" value="BETA-LACTAMASE-RELATED DOMAIN-CONTAINING PROTEIN"/>
    <property type="match status" value="1"/>
</dbReference>